<dbReference type="Proteomes" id="UP000054051">
    <property type="component" value="Unassembled WGS sequence"/>
</dbReference>
<keyword evidence="6 11" id="KW-0812">Transmembrane</keyword>
<sequence length="116" mass="11423">MSIAKIFILCIQFLSALGVIGLVLLQQGKGAEMGAAFGSGSAGSLFGVTGSANFLSRATAALATVFFICTLALSFLGAHHAQNAAGALGAMKPSPGAATPAAEQERAPSAGSDVPE</sequence>
<evidence type="ECO:0000256" key="5">
    <source>
        <dbReference type="ARBA" id="ARBA00022475"/>
    </source>
</evidence>
<name>G2J8K9_9BURK</name>
<evidence type="ECO:0000256" key="8">
    <source>
        <dbReference type="ARBA" id="ARBA00022989"/>
    </source>
</evidence>
<evidence type="ECO:0000256" key="2">
    <source>
        <dbReference type="ARBA" id="ARBA00008445"/>
    </source>
</evidence>
<keyword evidence="10 11" id="KW-0472">Membrane</keyword>
<comment type="subcellular location">
    <subcellularLocation>
        <location evidence="1 11">Cell membrane</location>
        <topology evidence="1 11">Multi-pass membrane protein</topology>
    </subcellularLocation>
</comment>
<dbReference type="PRINTS" id="PR01651">
    <property type="entry name" value="SECGEXPORT"/>
</dbReference>
<evidence type="ECO:0000256" key="1">
    <source>
        <dbReference type="ARBA" id="ARBA00004651"/>
    </source>
</evidence>
<dbReference type="PANTHER" id="PTHR34182:SF1">
    <property type="entry name" value="PROTEIN-EXPORT MEMBRANE PROTEIN SECG"/>
    <property type="match status" value="1"/>
</dbReference>
<dbReference type="GO" id="GO:0015450">
    <property type="term" value="F:protein-transporting ATPase activity"/>
    <property type="evidence" value="ECO:0007669"/>
    <property type="project" value="UniProtKB-UniRule"/>
</dbReference>
<comment type="caution">
    <text evidence="13">The sequence shown here is derived from an EMBL/GenBank/DDBJ whole genome shotgun (WGS) entry which is preliminary data.</text>
</comment>
<proteinExistence type="inferred from homology"/>
<feature type="region of interest" description="Disordered" evidence="12">
    <location>
        <begin position="92"/>
        <end position="116"/>
    </location>
</feature>
<comment type="caution">
    <text evidence="11">Lacks conserved residue(s) required for the propagation of feature annotation.</text>
</comment>
<keyword evidence="14" id="KW-1185">Reference proteome</keyword>
<evidence type="ECO:0000256" key="10">
    <source>
        <dbReference type="ARBA" id="ARBA00023136"/>
    </source>
</evidence>
<accession>G2J8K9</accession>
<dbReference type="AlphaFoldDB" id="G2J8K9"/>
<dbReference type="EMBL" id="CAFB01000037">
    <property type="protein sequence ID" value="CCD29106.1"/>
    <property type="molecule type" value="Genomic_DNA"/>
</dbReference>
<dbReference type="STRING" id="1070319.CAGGBEG34_200110"/>
<evidence type="ECO:0000256" key="3">
    <source>
        <dbReference type="ARBA" id="ARBA00017876"/>
    </source>
</evidence>
<evidence type="ECO:0000256" key="6">
    <source>
        <dbReference type="ARBA" id="ARBA00022692"/>
    </source>
</evidence>
<evidence type="ECO:0000256" key="9">
    <source>
        <dbReference type="ARBA" id="ARBA00023010"/>
    </source>
</evidence>
<dbReference type="GO" id="GO:0009306">
    <property type="term" value="P:protein secretion"/>
    <property type="evidence" value="ECO:0007669"/>
    <property type="project" value="UniProtKB-UniRule"/>
</dbReference>
<dbReference type="GO" id="GO:0065002">
    <property type="term" value="P:intracellular protein transmembrane transport"/>
    <property type="evidence" value="ECO:0007669"/>
    <property type="project" value="TreeGrafter"/>
</dbReference>
<dbReference type="GO" id="GO:0005886">
    <property type="term" value="C:plasma membrane"/>
    <property type="evidence" value="ECO:0007669"/>
    <property type="project" value="UniProtKB-SubCell"/>
</dbReference>
<evidence type="ECO:0000256" key="12">
    <source>
        <dbReference type="SAM" id="MobiDB-lite"/>
    </source>
</evidence>
<evidence type="ECO:0000313" key="13">
    <source>
        <dbReference type="EMBL" id="CCD29106.1"/>
    </source>
</evidence>
<keyword evidence="9 11" id="KW-0811">Translocation</keyword>
<evidence type="ECO:0000256" key="4">
    <source>
        <dbReference type="ARBA" id="ARBA00022448"/>
    </source>
</evidence>
<organism evidence="13 14">
    <name type="scientific">Candidatus Glomeribacter gigasporarum BEG34</name>
    <dbReference type="NCBI Taxonomy" id="1070319"/>
    <lineage>
        <taxon>Bacteria</taxon>
        <taxon>Pseudomonadati</taxon>
        <taxon>Pseudomonadota</taxon>
        <taxon>Betaproteobacteria</taxon>
        <taxon>Burkholderiales</taxon>
        <taxon>Burkholderiaceae</taxon>
        <taxon>Candidatus Glomeribacter</taxon>
    </lineage>
</organism>
<dbReference type="eggNOG" id="COG1314">
    <property type="taxonomic scope" value="Bacteria"/>
</dbReference>
<evidence type="ECO:0000256" key="11">
    <source>
        <dbReference type="RuleBase" id="RU365087"/>
    </source>
</evidence>
<dbReference type="NCBIfam" id="TIGR00810">
    <property type="entry name" value="secG"/>
    <property type="match status" value="1"/>
</dbReference>
<keyword evidence="4 11" id="KW-0813">Transport</keyword>
<dbReference type="InterPro" id="IPR004692">
    <property type="entry name" value="SecG"/>
</dbReference>
<dbReference type="GO" id="GO:0043952">
    <property type="term" value="P:protein transport by the Sec complex"/>
    <property type="evidence" value="ECO:0007669"/>
    <property type="project" value="TreeGrafter"/>
</dbReference>
<dbReference type="PANTHER" id="PTHR34182">
    <property type="entry name" value="PROTEIN-EXPORT MEMBRANE PROTEIN SECG"/>
    <property type="match status" value="1"/>
</dbReference>
<protein>
    <recommendedName>
        <fullName evidence="3 11">Protein-export membrane protein SecG</fullName>
    </recommendedName>
</protein>
<evidence type="ECO:0000313" key="14">
    <source>
        <dbReference type="Proteomes" id="UP000054051"/>
    </source>
</evidence>
<keyword evidence="5 11" id="KW-1003">Cell membrane</keyword>
<dbReference type="RefSeq" id="WP_006682345.1">
    <property type="nucleotide sequence ID" value="NZ_CAFB01000037.1"/>
</dbReference>
<comment type="similarity">
    <text evidence="2 11">Belongs to the SecG family.</text>
</comment>
<reference evidence="13 14" key="1">
    <citation type="submission" date="2011-08" db="EMBL/GenBank/DDBJ databases">
        <title>The genome of the obligate endobacterium of an arbuscular mycorrhizal fungus reveals an interphylum network of nutritional interactions.</title>
        <authorList>
            <person name="Ghignone S."/>
            <person name="Salvioli A."/>
            <person name="Anca I."/>
            <person name="Lumini E."/>
            <person name="Ortu G."/>
            <person name="Petiti L."/>
            <person name="Cruveiller S."/>
            <person name="Bianciotto V."/>
            <person name="Piffanelli P."/>
            <person name="Lanfranco L."/>
            <person name="Bonfante P."/>
        </authorList>
    </citation>
    <scope>NUCLEOTIDE SEQUENCE [LARGE SCALE GENOMIC DNA]</scope>
    <source>
        <strain evidence="13 14">BEG34</strain>
    </source>
</reference>
<evidence type="ECO:0000256" key="7">
    <source>
        <dbReference type="ARBA" id="ARBA00022927"/>
    </source>
</evidence>
<comment type="function">
    <text evidence="11">Involved in protein export. Participates in an early event of protein translocation.</text>
</comment>
<gene>
    <name evidence="13" type="primary">secG</name>
    <name evidence="13" type="ORF">CAGGBEG34_200110</name>
</gene>
<dbReference type="OrthoDB" id="8566211at2"/>
<dbReference type="Pfam" id="PF03840">
    <property type="entry name" value="SecG"/>
    <property type="match status" value="1"/>
</dbReference>
<keyword evidence="8 11" id="KW-1133">Transmembrane helix</keyword>
<keyword evidence="7 11" id="KW-0653">Protein transport</keyword>
<feature type="transmembrane region" description="Helical" evidence="11">
    <location>
        <begin position="54"/>
        <end position="76"/>
    </location>
</feature>